<dbReference type="RefSeq" id="WP_272737458.1">
    <property type="nucleotide sequence ID" value="NZ_CP116942.1"/>
</dbReference>
<gene>
    <name evidence="1" type="ORF">PO878_04290</name>
</gene>
<protein>
    <recommendedName>
        <fullName evidence="3">Sigma-70 family RNA polymerase sigma factor</fullName>
    </recommendedName>
</protein>
<sequence length="225" mass="24478">MAQVLQALNKEWSTLAGSPSARRALMRWSATYPVLSGAPDLDGVIALGFDPDGGPEVRRALAAVAPTDQLAARTLLQELLGGLCNLARRVGRDDDALDDVIRLAWDRIRTYPTSRPGSVSANVLLDVRKGYRREQDKAQRRLLSVGVAAEPSAEDRFVSQAFLDDLVTASSTAGISDEVLATILRSRVGGESMAALAAEQQVPLKVLWHRRWRAEARLRELPLAS</sequence>
<evidence type="ECO:0008006" key="3">
    <source>
        <dbReference type="Google" id="ProtNLM"/>
    </source>
</evidence>
<organism evidence="1 2">
    <name type="scientific">Iamia majanohamensis</name>
    <dbReference type="NCBI Taxonomy" id="467976"/>
    <lineage>
        <taxon>Bacteria</taxon>
        <taxon>Bacillati</taxon>
        <taxon>Actinomycetota</taxon>
        <taxon>Acidimicrobiia</taxon>
        <taxon>Acidimicrobiales</taxon>
        <taxon>Iamiaceae</taxon>
        <taxon>Iamia</taxon>
    </lineage>
</organism>
<dbReference type="EMBL" id="CP116942">
    <property type="protein sequence ID" value="WCO67941.1"/>
    <property type="molecule type" value="Genomic_DNA"/>
</dbReference>
<reference evidence="1" key="1">
    <citation type="submission" date="2023-01" db="EMBL/GenBank/DDBJ databases">
        <title>The diversity of Class Acidimicrobiia in South China Sea sediment environments and the proposal of Iamia marina sp. nov., a novel species of the genus Iamia.</title>
        <authorList>
            <person name="He Y."/>
            <person name="Tian X."/>
        </authorList>
    </citation>
    <scope>NUCLEOTIDE SEQUENCE</scope>
    <source>
        <strain evidence="1">DSM 19957</strain>
    </source>
</reference>
<evidence type="ECO:0000313" key="1">
    <source>
        <dbReference type="EMBL" id="WCO67941.1"/>
    </source>
</evidence>
<name>A0AAF0BS95_9ACTN</name>
<dbReference type="KEGG" id="ima:PO878_04290"/>
<keyword evidence="2" id="KW-1185">Reference proteome</keyword>
<accession>A0AAF0BS95</accession>
<evidence type="ECO:0000313" key="2">
    <source>
        <dbReference type="Proteomes" id="UP001216390"/>
    </source>
</evidence>
<dbReference type="Proteomes" id="UP001216390">
    <property type="component" value="Chromosome"/>
</dbReference>
<proteinExistence type="predicted"/>
<dbReference type="AlphaFoldDB" id="A0AAF0BS95"/>